<dbReference type="AlphaFoldDB" id="A0A4Z0V4W3"/>
<dbReference type="GO" id="GO:0005524">
    <property type="term" value="F:ATP binding"/>
    <property type="evidence" value="ECO:0007669"/>
    <property type="project" value="UniProtKB-KW"/>
</dbReference>
<dbReference type="InterPro" id="IPR017871">
    <property type="entry name" value="ABC_transporter-like_CS"/>
</dbReference>
<dbReference type="InterPro" id="IPR011527">
    <property type="entry name" value="ABC1_TM_dom"/>
</dbReference>
<protein>
    <submittedName>
        <fullName evidence="10">ABC transporter ATP-binding protein</fullName>
    </submittedName>
</protein>
<accession>A0A4Z0V4W3</accession>
<feature type="transmembrane region" description="Helical" evidence="7">
    <location>
        <begin position="283"/>
        <end position="301"/>
    </location>
</feature>
<dbReference type="RefSeq" id="WP_135471272.1">
    <property type="nucleotide sequence ID" value="NZ_CASJDB010000012.1"/>
</dbReference>
<evidence type="ECO:0000256" key="4">
    <source>
        <dbReference type="ARBA" id="ARBA00022840"/>
    </source>
</evidence>
<feature type="domain" description="ABC transporter" evidence="8">
    <location>
        <begin position="372"/>
        <end position="606"/>
    </location>
</feature>
<dbReference type="InterPro" id="IPR027417">
    <property type="entry name" value="P-loop_NTPase"/>
</dbReference>
<evidence type="ECO:0000256" key="1">
    <source>
        <dbReference type="ARBA" id="ARBA00004651"/>
    </source>
</evidence>
<keyword evidence="5 7" id="KW-1133">Transmembrane helix</keyword>
<dbReference type="InterPro" id="IPR039421">
    <property type="entry name" value="Type_1_exporter"/>
</dbReference>
<comment type="caution">
    <text evidence="10">The sequence shown here is derived from an EMBL/GenBank/DDBJ whole genome shotgun (WGS) entry which is preliminary data.</text>
</comment>
<dbReference type="CDD" id="cd03251">
    <property type="entry name" value="ABCC_MsbA"/>
    <property type="match status" value="1"/>
</dbReference>
<dbReference type="PANTHER" id="PTHR43394">
    <property type="entry name" value="ATP-DEPENDENT PERMEASE MDL1, MITOCHONDRIAL"/>
    <property type="match status" value="1"/>
</dbReference>
<dbReference type="FunFam" id="3.40.50.300:FF:000218">
    <property type="entry name" value="Multidrug ABC transporter ATP-binding protein"/>
    <property type="match status" value="1"/>
</dbReference>
<dbReference type="Gene3D" id="1.20.1560.10">
    <property type="entry name" value="ABC transporter type 1, transmembrane domain"/>
    <property type="match status" value="1"/>
</dbReference>
<evidence type="ECO:0000313" key="10">
    <source>
        <dbReference type="EMBL" id="TGG40259.1"/>
    </source>
</evidence>
<dbReference type="Pfam" id="PF00005">
    <property type="entry name" value="ABC_tran"/>
    <property type="match status" value="1"/>
</dbReference>
<proteinExistence type="predicted"/>
<dbReference type="SUPFAM" id="SSF52540">
    <property type="entry name" value="P-loop containing nucleoside triphosphate hydrolases"/>
    <property type="match status" value="1"/>
</dbReference>
<dbReference type="GeneID" id="82149330"/>
<keyword evidence="11" id="KW-1185">Reference proteome</keyword>
<sequence length="610" mass="68615">MKELWSLFRRFVPPYRKYLILNIFFNVLAAFLTLFSFAVIVPILEILFKIKDVQYEYWEIGSHSLKDVLINNFYYYTQDCIHNWGPVGTLMAMAGLLVFMTMLKTGATYLSSYFVIPMRAGIVRDLRNFVYEKIVRLPIGFFTNERKGDVMARMTGDVSEIENSIMSTLDMIFKDPIMIIVCLSMMLFMSWQLTVFVLLLLPIAGSIMGRVGKRLKRASFEGQQQWGQLMSNIEETLGGLRIIKAFNAEQKVTNRFHSGNQEFFRITRNVQRRQSLAHPMSEFLGTITIAIVLVFGGTLILSGTSGMNAASFIYYMVIFYSVINPAKDLTKAMYSIQKGLASMQRVDAILNAVNPISDPEKPETIKDLKGEIRYENVTFGYDPEVPVVKGVSLSIKPGETVALVGQSGSGKSTMADLLPRFYDINGGSIKVDGHDIRNLRVHDLRGMMGNVNQEAILFNDTVFNNIAFGVKNATMEQVIAAAKIANAHEFIMATEDGYSTNIGDRGCRLSGGQRQRISIARAILKNPPILILDEATSALDSESERLVQEALERLMKDRTTLVIAHRLSTIKNASQICVMHEGEIVESGTHDELIAKNGYYMRLVEMQSMK</sequence>
<feature type="transmembrane region" description="Helical" evidence="7">
    <location>
        <begin position="20"/>
        <end position="44"/>
    </location>
</feature>
<evidence type="ECO:0000256" key="5">
    <source>
        <dbReference type="ARBA" id="ARBA00022989"/>
    </source>
</evidence>
<reference evidence="10 11" key="1">
    <citation type="submission" date="2019-02" db="EMBL/GenBank/DDBJ databases">
        <title>Isolation and identification of novel species under the genus Muribaculum.</title>
        <authorList>
            <person name="Miyake S."/>
            <person name="Ding Y."/>
            <person name="Low A."/>
            <person name="Soh M."/>
            <person name="Seedorf H."/>
        </authorList>
    </citation>
    <scope>NUCLEOTIDE SEQUENCE [LARGE SCALE GENOMIC DNA]</scope>
    <source>
        <strain evidence="10 11">TLL-A3</strain>
    </source>
</reference>
<keyword evidence="3" id="KW-0547">Nucleotide-binding</keyword>
<dbReference type="Gene3D" id="3.40.50.300">
    <property type="entry name" value="P-loop containing nucleotide triphosphate hydrolases"/>
    <property type="match status" value="1"/>
</dbReference>
<dbReference type="CDD" id="cd18552">
    <property type="entry name" value="ABC_6TM_MsbA_like"/>
    <property type="match status" value="1"/>
</dbReference>
<evidence type="ECO:0000256" key="2">
    <source>
        <dbReference type="ARBA" id="ARBA00022692"/>
    </source>
</evidence>
<feature type="domain" description="ABC transmembrane type-1" evidence="9">
    <location>
        <begin position="20"/>
        <end position="338"/>
    </location>
</feature>
<dbReference type="PROSITE" id="PS00211">
    <property type="entry name" value="ABC_TRANSPORTER_1"/>
    <property type="match status" value="1"/>
</dbReference>
<dbReference type="InterPro" id="IPR003439">
    <property type="entry name" value="ABC_transporter-like_ATP-bd"/>
</dbReference>
<dbReference type="InterPro" id="IPR003593">
    <property type="entry name" value="AAA+_ATPase"/>
</dbReference>
<keyword evidence="2 7" id="KW-0812">Transmembrane</keyword>
<evidence type="ECO:0000256" key="3">
    <source>
        <dbReference type="ARBA" id="ARBA00022741"/>
    </source>
</evidence>
<feature type="transmembrane region" description="Helical" evidence="7">
    <location>
        <begin position="177"/>
        <end position="207"/>
    </location>
</feature>
<evidence type="ECO:0000259" key="8">
    <source>
        <dbReference type="PROSITE" id="PS50893"/>
    </source>
</evidence>
<comment type="subcellular location">
    <subcellularLocation>
        <location evidence="1">Cell membrane</location>
        <topology evidence="1">Multi-pass membrane protein</topology>
    </subcellularLocation>
</comment>
<dbReference type="Proteomes" id="UP000297635">
    <property type="component" value="Unassembled WGS sequence"/>
</dbReference>
<dbReference type="GO" id="GO:0015421">
    <property type="term" value="F:ABC-type oligopeptide transporter activity"/>
    <property type="evidence" value="ECO:0007669"/>
    <property type="project" value="TreeGrafter"/>
</dbReference>
<keyword evidence="4 10" id="KW-0067">ATP-binding</keyword>
<dbReference type="InterPro" id="IPR036640">
    <property type="entry name" value="ABC1_TM_sf"/>
</dbReference>
<dbReference type="Pfam" id="PF00664">
    <property type="entry name" value="ABC_membrane"/>
    <property type="match status" value="1"/>
</dbReference>
<evidence type="ECO:0000256" key="6">
    <source>
        <dbReference type="ARBA" id="ARBA00023136"/>
    </source>
</evidence>
<dbReference type="EMBL" id="SJSA01000001">
    <property type="protein sequence ID" value="TGG40259.1"/>
    <property type="molecule type" value="Genomic_DNA"/>
</dbReference>
<dbReference type="PROSITE" id="PS50929">
    <property type="entry name" value="ABC_TM1F"/>
    <property type="match status" value="1"/>
</dbReference>
<feature type="transmembrane region" description="Helical" evidence="7">
    <location>
        <begin position="84"/>
        <end position="103"/>
    </location>
</feature>
<dbReference type="GO" id="GO:0016887">
    <property type="term" value="F:ATP hydrolysis activity"/>
    <property type="evidence" value="ECO:0007669"/>
    <property type="project" value="InterPro"/>
</dbReference>
<dbReference type="SUPFAM" id="SSF90123">
    <property type="entry name" value="ABC transporter transmembrane region"/>
    <property type="match status" value="1"/>
</dbReference>
<evidence type="ECO:0000259" key="9">
    <source>
        <dbReference type="PROSITE" id="PS50929"/>
    </source>
</evidence>
<dbReference type="PROSITE" id="PS50893">
    <property type="entry name" value="ABC_TRANSPORTER_2"/>
    <property type="match status" value="1"/>
</dbReference>
<evidence type="ECO:0000313" key="11">
    <source>
        <dbReference type="Proteomes" id="UP000297635"/>
    </source>
</evidence>
<keyword evidence="6 7" id="KW-0472">Membrane</keyword>
<dbReference type="GO" id="GO:0005886">
    <property type="term" value="C:plasma membrane"/>
    <property type="evidence" value="ECO:0007669"/>
    <property type="project" value="UniProtKB-SubCell"/>
</dbReference>
<feature type="transmembrane region" description="Helical" evidence="7">
    <location>
        <begin position="307"/>
        <end position="323"/>
    </location>
</feature>
<evidence type="ECO:0000256" key="7">
    <source>
        <dbReference type="SAM" id="Phobius"/>
    </source>
</evidence>
<gene>
    <name evidence="10" type="ORF">EZ315_05945</name>
</gene>
<name>A0A4Z0V4W3_9BACT</name>
<organism evidence="10 11">
    <name type="scientific">Duncaniella freteri</name>
    <dbReference type="NCBI Taxonomy" id="2530391"/>
    <lineage>
        <taxon>Bacteria</taxon>
        <taxon>Pseudomonadati</taxon>
        <taxon>Bacteroidota</taxon>
        <taxon>Bacteroidia</taxon>
        <taxon>Bacteroidales</taxon>
        <taxon>Muribaculaceae</taxon>
        <taxon>Duncaniella</taxon>
    </lineage>
</organism>
<dbReference type="PANTHER" id="PTHR43394:SF1">
    <property type="entry name" value="ATP-BINDING CASSETTE SUB-FAMILY B MEMBER 10, MITOCHONDRIAL"/>
    <property type="match status" value="1"/>
</dbReference>
<dbReference type="SMART" id="SM00382">
    <property type="entry name" value="AAA"/>
    <property type="match status" value="1"/>
</dbReference>